<evidence type="ECO:0000256" key="3">
    <source>
        <dbReference type="ARBA" id="ARBA00023212"/>
    </source>
</evidence>
<evidence type="ECO:0000256" key="1">
    <source>
        <dbReference type="ARBA" id="ARBA00004114"/>
    </source>
</evidence>
<dbReference type="PANTHER" id="PTHR20544:SF0">
    <property type="entry name" value="NUCLEOPROTEIN TPR_MLP1 DOMAIN-CONTAINING PROTEIN"/>
    <property type="match status" value="1"/>
</dbReference>
<dbReference type="OrthoDB" id="10254663at2759"/>
<feature type="compositionally biased region" description="Low complexity" evidence="6">
    <location>
        <begin position="231"/>
        <end position="243"/>
    </location>
</feature>
<keyword evidence="2" id="KW-0963">Cytoplasm</keyword>
<dbReference type="Proteomes" id="UP000282613">
    <property type="component" value="Unassembled WGS sequence"/>
</dbReference>
<sequence length="1051" mass="117375">ICGPRLDSSHKNADLVGLASLSSNASNPVPSCADSQHQPYVCSSGKSLDEHLNTDDSEIEVRNEEIGRLRRVVEGEMPLEKLGLETQQGHTDRTIGQLQSQVDLLQKRNEELEKRMFLRLDAISQSAFAVSSRRERASQCDLLKHPIDGKVDRCELAELLDNFEKTSSQFLSRTDELVNCGNLLATFKEKKMVLEIERLKRLVPPPKKPTQPVKRRAMRAAIKKPPSPSPTAVTDTNTAATTAKQIPDDNGPPTKEYIEGLLADRETLRAQMEYLNRSLRRWFTTDAAFITATDDTTGGGNQNAHTQSVYLDAPNGDREENEAPAGLEFTSEVQSERDYYIRRTEELQAEVSRLTHLSSHHYHHGQSAVYISPKNDAEFETVRQERDELQVALNQFEQNLLKIQSEARSLRSERDQLLLEREKAQKSEASSKRPTFFTGLTGSEHAQTFDHRWKNSAVSNPDGSQRVRASTETGGLSQNSCNEQQQLRKEISALQMAVADSLTQLEASQRHTNELELQVEQLKCKLEQMTSRKEEAEKLKEQLQAALVQTNARNSSLVSELAMRKNMCSEALRGKQLSDSMVAEAQRDLQSLNARVMELDAEIRCSHEEVSRLRKVASQLDAEKDALQASLDDRTEDLVTLKRDLEQRTQLFEENKQYLNGVELRLRQVTAMAAERDREVQTLSERLHEAETSSQVVSRSRDISEEKYAKAKDDIAVLGNEVESLKTHLQAVKNENNDLHCRLAEALQNVSSSDQALDVKLKEHKDLLVQYGSLSKEFEAMSKRNVELERTLVEVEEALQGKEAAVRDHIDRAQKAEFAALNAKRERVIAEEKCARLSTAAEKAESRVQELDGEVAEVRRDLAATRDLAGALQARLDSTAGQAVTAASDLTAKLAECERKLRDALDETAHQREVVQQLELLLAVARENQARLQASLDRKTEECERLRKDTRSTYQAVGVATTEALKLHNQFTTHLRHAGSTGATTTSVTQTAVPSAGGKDHSLLFYKPLHPTPSTGSTVSLPLESNHVVTAVSSATTTPRESPTRHPVPSG</sequence>
<evidence type="ECO:0000256" key="4">
    <source>
        <dbReference type="ARBA" id="ARBA00038123"/>
    </source>
</evidence>
<evidence type="ECO:0000313" key="9">
    <source>
        <dbReference type="WBParaSite" id="TASK_0000548101-mRNA-1"/>
    </source>
</evidence>
<feature type="coiled-coil region" evidence="5">
    <location>
        <begin position="778"/>
        <end position="949"/>
    </location>
</feature>
<accession>A0A0R3W5R7</accession>
<reference evidence="7 8" key="2">
    <citation type="submission" date="2018-11" db="EMBL/GenBank/DDBJ databases">
        <authorList>
            <consortium name="Pathogen Informatics"/>
        </authorList>
    </citation>
    <scope>NUCLEOTIDE SEQUENCE [LARGE SCALE GENOMIC DNA]</scope>
</reference>
<evidence type="ECO:0000256" key="2">
    <source>
        <dbReference type="ARBA" id="ARBA00022490"/>
    </source>
</evidence>
<feature type="compositionally biased region" description="Basic and acidic residues" evidence="6">
    <location>
        <begin position="421"/>
        <end position="431"/>
    </location>
</feature>
<evidence type="ECO:0000313" key="7">
    <source>
        <dbReference type="EMBL" id="VDK35168.1"/>
    </source>
</evidence>
<dbReference type="EMBL" id="UYRS01018418">
    <property type="protein sequence ID" value="VDK35168.1"/>
    <property type="molecule type" value="Genomic_DNA"/>
</dbReference>
<feature type="compositionally biased region" description="Polar residues" evidence="6">
    <location>
        <begin position="456"/>
        <end position="483"/>
    </location>
</feature>
<feature type="region of interest" description="Disordered" evidence="6">
    <location>
        <begin position="454"/>
        <end position="483"/>
    </location>
</feature>
<feature type="coiled-coil region" evidence="5">
    <location>
        <begin position="505"/>
        <end position="630"/>
    </location>
</feature>
<comment type="subcellular location">
    <subcellularLocation>
        <location evidence="1">Cytoplasm</location>
        <location evidence="1">Cytoskeleton</location>
        <location evidence="1">Microtubule organizing center</location>
        <location evidence="1">Centrosome</location>
        <location evidence="1">Centriole</location>
    </subcellularLocation>
</comment>
<keyword evidence="5" id="KW-0175">Coiled coil</keyword>
<dbReference type="GO" id="GO:0005814">
    <property type="term" value="C:centriole"/>
    <property type="evidence" value="ECO:0007669"/>
    <property type="project" value="UniProtKB-SubCell"/>
</dbReference>
<dbReference type="InterPro" id="IPR051877">
    <property type="entry name" value="Centriole_BasalBody_StrucProt"/>
</dbReference>
<protein>
    <submittedName>
        <fullName evidence="9">C2 domain-containing protein</fullName>
    </submittedName>
</protein>
<feature type="region of interest" description="Disordered" evidence="6">
    <location>
        <begin position="219"/>
        <end position="254"/>
    </location>
</feature>
<dbReference type="PANTHER" id="PTHR20544">
    <property type="entry name" value="CENTROSOMAL PROTEIN CEP135"/>
    <property type="match status" value="1"/>
</dbReference>
<reference evidence="9" key="1">
    <citation type="submission" date="2017-02" db="UniProtKB">
        <authorList>
            <consortium name="WormBaseParasite"/>
        </authorList>
    </citation>
    <scope>IDENTIFICATION</scope>
</reference>
<dbReference type="WBParaSite" id="TASK_0000548101-mRNA-1">
    <property type="protein sequence ID" value="TASK_0000548101-mRNA-1"/>
    <property type="gene ID" value="TASK_0000548101"/>
</dbReference>
<organism evidence="9">
    <name type="scientific">Taenia asiatica</name>
    <name type="common">Asian tapeworm</name>
    <dbReference type="NCBI Taxonomy" id="60517"/>
    <lineage>
        <taxon>Eukaryota</taxon>
        <taxon>Metazoa</taxon>
        <taxon>Spiralia</taxon>
        <taxon>Lophotrochozoa</taxon>
        <taxon>Platyhelminthes</taxon>
        <taxon>Cestoda</taxon>
        <taxon>Eucestoda</taxon>
        <taxon>Cyclophyllidea</taxon>
        <taxon>Taeniidae</taxon>
        <taxon>Taenia</taxon>
    </lineage>
</organism>
<keyword evidence="3" id="KW-0206">Cytoskeleton</keyword>
<gene>
    <name evidence="7" type="ORF">TASK_LOCUS5482</name>
</gene>
<evidence type="ECO:0000313" key="8">
    <source>
        <dbReference type="Proteomes" id="UP000282613"/>
    </source>
</evidence>
<comment type="similarity">
    <text evidence="4">Belongs to the CEP135/TSGA10 family.</text>
</comment>
<feature type="region of interest" description="Disordered" evidence="6">
    <location>
        <begin position="421"/>
        <end position="440"/>
    </location>
</feature>
<feature type="region of interest" description="Disordered" evidence="6">
    <location>
        <begin position="1032"/>
        <end position="1051"/>
    </location>
</feature>
<evidence type="ECO:0000256" key="6">
    <source>
        <dbReference type="SAM" id="MobiDB-lite"/>
    </source>
</evidence>
<name>A0A0R3W5R7_TAEAS</name>
<dbReference type="STRING" id="60517.A0A0R3W5R7"/>
<proteinExistence type="inferred from homology"/>
<dbReference type="SUPFAM" id="SSF57997">
    <property type="entry name" value="Tropomyosin"/>
    <property type="match status" value="1"/>
</dbReference>
<feature type="coiled-coil region" evidence="5">
    <location>
        <begin position="715"/>
        <end position="749"/>
    </location>
</feature>
<keyword evidence="8" id="KW-1185">Reference proteome</keyword>
<dbReference type="AlphaFoldDB" id="A0A0R3W5R7"/>
<evidence type="ECO:0000256" key="5">
    <source>
        <dbReference type="SAM" id="Coils"/>
    </source>
</evidence>